<comment type="caution">
    <text evidence="2">The sequence shown here is derived from an EMBL/GenBank/DDBJ whole genome shotgun (WGS) entry which is preliminary data.</text>
</comment>
<evidence type="ECO:0000313" key="3">
    <source>
        <dbReference type="Proteomes" id="UP000231343"/>
    </source>
</evidence>
<accession>A0A2H0XY16</accession>
<evidence type="ECO:0000259" key="1">
    <source>
        <dbReference type="Pfam" id="PF18765"/>
    </source>
</evidence>
<organism evidence="2 3">
    <name type="scientific">Candidatus Saganbacteria bacterium CG08_land_8_20_14_0_20_45_16</name>
    <dbReference type="NCBI Taxonomy" id="2014293"/>
    <lineage>
        <taxon>Bacteria</taxon>
        <taxon>Bacillati</taxon>
        <taxon>Saganbacteria</taxon>
    </lineage>
</organism>
<dbReference type="InterPro" id="IPR041633">
    <property type="entry name" value="Polbeta"/>
</dbReference>
<protein>
    <recommendedName>
        <fullName evidence="1">Polymerase beta nucleotidyltransferase domain-containing protein</fullName>
    </recommendedName>
</protein>
<dbReference type="InterPro" id="IPR043519">
    <property type="entry name" value="NT_sf"/>
</dbReference>
<proteinExistence type="predicted"/>
<dbReference type="AlphaFoldDB" id="A0A2H0XY16"/>
<dbReference type="EMBL" id="PEYM01000075">
    <property type="protein sequence ID" value="PIS29751.1"/>
    <property type="molecule type" value="Genomic_DNA"/>
</dbReference>
<dbReference type="CDD" id="cd05403">
    <property type="entry name" value="NT_KNTase_like"/>
    <property type="match status" value="1"/>
</dbReference>
<gene>
    <name evidence="2" type="ORF">COT42_04630</name>
</gene>
<feature type="domain" description="Polymerase beta nucleotidyltransferase" evidence="1">
    <location>
        <begin position="14"/>
        <end position="67"/>
    </location>
</feature>
<sequence>MLQKREEEIIKSATEVLRKMLQPSRIIHFGSRAKGDHGDHADFDFAVEAQKPDISKQREVSEELDKISGLYLPAIESVLLKLGSM</sequence>
<evidence type="ECO:0000313" key="2">
    <source>
        <dbReference type="EMBL" id="PIS29751.1"/>
    </source>
</evidence>
<dbReference type="SUPFAM" id="SSF81301">
    <property type="entry name" value="Nucleotidyltransferase"/>
    <property type="match status" value="1"/>
</dbReference>
<dbReference type="Pfam" id="PF18765">
    <property type="entry name" value="Polbeta"/>
    <property type="match status" value="1"/>
</dbReference>
<name>A0A2H0XY16_UNCSA</name>
<reference evidence="2 3" key="1">
    <citation type="submission" date="2017-09" db="EMBL/GenBank/DDBJ databases">
        <title>Depth-based differentiation of microbial function through sediment-hosted aquifers and enrichment of novel symbionts in the deep terrestrial subsurface.</title>
        <authorList>
            <person name="Probst A.J."/>
            <person name="Ladd B."/>
            <person name="Jarett J.K."/>
            <person name="Geller-Mcgrath D.E."/>
            <person name="Sieber C.M."/>
            <person name="Emerson J.B."/>
            <person name="Anantharaman K."/>
            <person name="Thomas B.C."/>
            <person name="Malmstrom R."/>
            <person name="Stieglmeier M."/>
            <person name="Klingl A."/>
            <person name="Woyke T."/>
            <person name="Ryan C.M."/>
            <person name="Banfield J.F."/>
        </authorList>
    </citation>
    <scope>NUCLEOTIDE SEQUENCE [LARGE SCALE GENOMIC DNA]</scope>
    <source>
        <strain evidence="2">CG08_land_8_20_14_0_20_45_16</strain>
    </source>
</reference>
<dbReference type="Proteomes" id="UP000231343">
    <property type="component" value="Unassembled WGS sequence"/>
</dbReference>
<dbReference type="Gene3D" id="3.30.460.10">
    <property type="entry name" value="Beta Polymerase, domain 2"/>
    <property type="match status" value="1"/>
</dbReference>